<evidence type="ECO:0000256" key="4">
    <source>
        <dbReference type="ARBA" id="ARBA00024484"/>
    </source>
</evidence>
<dbReference type="EMBL" id="RSED01000008">
    <property type="protein sequence ID" value="RRS04166.1"/>
    <property type="molecule type" value="Genomic_DNA"/>
</dbReference>
<dbReference type="AlphaFoldDB" id="A0A426VB94"/>
<dbReference type="PANTHER" id="PTHR43272:SF32">
    <property type="entry name" value="AMP-DEPENDENT SYNTHETASE_LIGASE DOMAIN-CONTAINING PROTEIN"/>
    <property type="match status" value="1"/>
</dbReference>
<dbReference type="Proteomes" id="UP000269265">
    <property type="component" value="Unassembled WGS sequence"/>
</dbReference>
<evidence type="ECO:0000256" key="2">
    <source>
        <dbReference type="ARBA" id="ARBA00022832"/>
    </source>
</evidence>
<keyword evidence="1 7" id="KW-0436">Ligase</keyword>
<feature type="region of interest" description="Disordered" evidence="5">
    <location>
        <begin position="1"/>
        <end position="25"/>
    </location>
</feature>
<evidence type="ECO:0000259" key="6">
    <source>
        <dbReference type="Pfam" id="PF00501"/>
    </source>
</evidence>
<dbReference type="GO" id="GO:0016020">
    <property type="term" value="C:membrane"/>
    <property type="evidence" value="ECO:0007669"/>
    <property type="project" value="TreeGrafter"/>
</dbReference>
<proteinExistence type="predicted"/>
<keyword evidence="3" id="KW-0443">Lipid metabolism</keyword>
<dbReference type="CDD" id="cd05907">
    <property type="entry name" value="VL_LC_FACS_like"/>
    <property type="match status" value="1"/>
</dbReference>
<dbReference type="PROSITE" id="PS00455">
    <property type="entry name" value="AMP_BINDING"/>
    <property type="match status" value="1"/>
</dbReference>
<dbReference type="InterPro" id="IPR000873">
    <property type="entry name" value="AMP-dep_synth/lig_dom"/>
</dbReference>
<name>A0A426VB94_9BURK</name>
<keyword evidence="8" id="KW-1185">Reference proteome</keyword>
<dbReference type="InterPro" id="IPR020845">
    <property type="entry name" value="AMP-binding_CS"/>
</dbReference>
<dbReference type="Pfam" id="PF00501">
    <property type="entry name" value="AMP-binding"/>
    <property type="match status" value="1"/>
</dbReference>
<dbReference type="SUPFAM" id="SSF56801">
    <property type="entry name" value="Acetyl-CoA synthetase-like"/>
    <property type="match status" value="1"/>
</dbReference>
<accession>A0A426VB94</accession>
<dbReference type="PANTHER" id="PTHR43272">
    <property type="entry name" value="LONG-CHAIN-FATTY-ACID--COA LIGASE"/>
    <property type="match status" value="1"/>
</dbReference>
<feature type="compositionally biased region" description="Polar residues" evidence="5">
    <location>
        <begin position="1"/>
        <end position="13"/>
    </location>
</feature>
<evidence type="ECO:0000313" key="8">
    <source>
        <dbReference type="Proteomes" id="UP000269265"/>
    </source>
</evidence>
<evidence type="ECO:0000256" key="3">
    <source>
        <dbReference type="ARBA" id="ARBA00023098"/>
    </source>
</evidence>
<evidence type="ECO:0000256" key="5">
    <source>
        <dbReference type="SAM" id="MobiDB-lite"/>
    </source>
</evidence>
<dbReference type="RefSeq" id="WP_125243569.1">
    <property type="nucleotide sequence ID" value="NZ_RSED01000008.1"/>
</dbReference>
<sequence>MALPSLATTQTEPGSPPPARTLRSVPDGFVPAPLRLLQTAERLGKHPAYFVREAQGWQATSWQDYAQEVRQAARALLSLGVQPGQAVAILGFNRPEWAVMAFAAMAIGALPAGIYWTSSTKDIEHVLSHSGAPVLLVDNEERLTKALACRERVPSLQHVALMKLQGPAPAGTLGWEAFMARGQGSSLDAELDLRLAAIRAEDTGSLIYTSGTTGPSKAVVLTHGNLSWTAATLRHTVAATEHDRVLSYLPFAHIAEQLGCLHNQACSGFTVYFARTMEELGDHLKEVHPTIFFGVPRVWEKMQAAIEDKLKQATGFKAVMARWALGVGREWHAQVLEGHTPGFSLRLQKRLASRLVHDKVKTALGFDQARLLISGAAPIAPDKLRFFTGLDLVVRELYGQSEACGPSTLSLEGQTRLGSVGKALPGTQIRIADDGEVLIRGPHIFQGYGGQPEATREALEGEWLRSGDLGHIDAQGYLFITGRKKDLIITSGGKNVSPGNIEAALMDTPLVEHAVACGDGRHFLTALITLDNAALSAFAQAQGLPGNVDLHEHPAVLKALQQAVDHVNEQQARVAHIRKFAVLRQAFTIEGGELTATMKVKRKVVIDRHASVIDGLYASAAADRPA</sequence>
<keyword evidence="2" id="KW-0276">Fatty acid metabolism</keyword>
<organism evidence="7 8">
    <name type="scientific">Aquabacterium soli</name>
    <dbReference type="NCBI Taxonomy" id="2493092"/>
    <lineage>
        <taxon>Bacteria</taxon>
        <taxon>Pseudomonadati</taxon>
        <taxon>Pseudomonadota</taxon>
        <taxon>Betaproteobacteria</taxon>
        <taxon>Burkholderiales</taxon>
        <taxon>Aquabacterium</taxon>
    </lineage>
</organism>
<dbReference type="Gene3D" id="3.30.300.30">
    <property type="match status" value="1"/>
</dbReference>
<dbReference type="InterPro" id="IPR045851">
    <property type="entry name" value="AMP-bd_C_sf"/>
</dbReference>
<protein>
    <submittedName>
        <fullName evidence="7">Long-chain fatty acid--CoA ligase</fullName>
    </submittedName>
</protein>
<feature type="domain" description="AMP-dependent synthetase/ligase" evidence="6">
    <location>
        <begin position="39"/>
        <end position="448"/>
    </location>
</feature>
<comment type="catalytic activity">
    <reaction evidence="4">
        <text>a long-chain fatty acid + ATP + CoA = a long-chain fatty acyl-CoA + AMP + diphosphate</text>
        <dbReference type="Rhea" id="RHEA:15421"/>
        <dbReference type="ChEBI" id="CHEBI:30616"/>
        <dbReference type="ChEBI" id="CHEBI:33019"/>
        <dbReference type="ChEBI" id="CHEBI:57287"/>
        <dbReference type="ChEBI" id="CHEBI:57560"/>
        <dbReference type="ChEBI" id="CHEBI:83139"/>
        <dbReference type="ChEBI" id="CHEBI:456215"/>
        <dbReference type="EC" id="6.2.1.3"/>
    </reaction>
    <physiologicalReaction direction="left-to-right" evidence="4">
        <dbReference type="Rhea" id="RHEA:15422"/>
    </physiologicalReaction>
</comment>
<dbReference type="InterPro" id="IPR042099">
    <property type="entry name" value="ANL_N_sf"/>
</dbReference>
<dbReference type="Gene3D" id="3.40.50.12780">
    <property type="entry name" value="N-terminal domain of ligase-like"/>
    <property type="match status" value="2"/>
</dbReference>
<gene>
    <name evidence="7" type="ORF">EIP75_12400</name>
</gene>
<dbReference type="OrthoDB" id="9766486at2"/>
<dbReference type="Pfam" id="PF23562">
    <property type="entry name" value="AMP-binding_C_3"/>
    <property type="match status" value="1"/>
</dbReference>
<evidence type="ECO:0000313" key="7">
    <source>
        <dbReference type="EMBL" id="RRS04166.1"/>
    </source>
</evidence>
<reference evidence="7 8" key="1">
    <citation type="submission" date="2018-12" db="EMBL/GenBank/DDBJ databases">
        <title>The whole draft genome of Aquabacterium sp. SJQ9.</title>
        <authorList>
            <person name="Sun L."/>
            <person name="Gao X."/>
            <person name="Chen W."/>
            <person name="Huang K."/>
        </authorList>
    </citation>
    <scope>NUCLEOTIDE SEQUENCE [LARGE SCALE GENOMIC DNA]</scope>
    <source>
        <strain evidence="7 8">SJQ9</strain>
    </source>
</reference>
<dbReference type="GO" id="GO:0004467">
    <property type="term" value="F:long-chain fatty acid-CoA ligase activity"/>
    <property type="evidence" value="ECO:0007669"/>
    <property type="project" value="UniProtKB-EC"/>
</dbReference>
<evidence type="ECO:0000256" key="1">
    <source>
        <dbReference type="ARBA" id="ARBA00022598"/>
    </source>
</evidence>
<comment type="caution">
    <text evidence="7">The sequence shown here is derived from an EMBL/GenBank/DDBJ whole genome shotgun (WGS) entry which is preliminary data.</text>
</comment>